<evidence type="ECO:0000256" key="1">
    <source>
        <dbReference type="SAM" id="MobiDB-lite"/>
    </source>
</evidence>
<feature type="region of interest" description="Disordered" evidence="1">
    <location>
        <begin position="303"/>
        <end position="398"/>
    </location>
</feature>
<proteinExistence type="predicted"/>
<sequence>MEDQEQVQNLQGQVSELKDQVSELMRLMREMSQNKPTSEPSLPLPPPPPTTNDPHQASTSFTFQSPIPDPTITVNPVTTNNDLPYSHYLTVPNTDPYPLNIIPPIHFTPHLPTGGVFHAVGGENKTKESEKLSALEERLRAIEGLNMYGSVDVASLRLVPDVVVPPKFKVPDFDKYTGNSDPRIHLATYIAKIKLRSWKDLADAFLKQYKFNCDVAPTRRDLQNLVQKDRESFKEYAQRWREKAAEVHPPVTDNELCSLFIETLKAPYFNLMIGNTSNSFSDIIQAGERIEANLRMGRLQELAENPAKKTASLGKKKEGDVHSVTRQNNYSPFPQNNYRPYPSPHGQTIANIPPPFPNYPHPRPQYPPPTNYQPRPPPPPAQPRLPQNNPRNPDPPLPLPLSEIYRYLVGINQIVPVPLDPIQPPYPRWYDATARCEYHGGAQGHSTDNCGALRGRVHALIRNGWLKIEGNSSLPNVTTNPLPNHNASNGVNMTEPDEERLAPEVDELVPHFEEIFAMAIREGYLCPQISKLEKGTGCPYRGRAGNHKLQDCAGFR</sequence>
<accession>A0ABQ9N7G3</accession>
<feature type="region of interest" description="Disordered" evidence="1">
    <location>
        <begin position="26"/>
        <end position="70"/>
    </location>
</feature>
<dbReference type="InterPro" id="IPR005162">
    <property type="entry name" value="Retrotrans_gag_dom"/>
</dbReference>
<dbReference type="Proteomes" id="UP001174677">
    <property type="component" value="Chromosome 2"/>
</dbReference>
<keyword evidence="4" id="KW-1185">Reference proteome</keyword>
<protein>
    <recommendedName>
        <fullName evidence="2">Retrotransposon gag domain-containing protein</fullName>
    </recommendedName>
</protein>
<evidence type="ECO:0000259" key="2">
    <source>
        <dbReference type="Pfam" id="PF03732"/>
    </source>
</evidence>
<evidence type="ECO:0000313" key="3">
    <source>
        <dbReference type="EMBL" id="KAJ9187165.1"/>
    </source>
</evidence>
<feature type="compositionally biased region" description="Polar residues" evidence="1">
    <location>
        <begin position="324"/>
        <end position="338"/>
    </location>
</feature>
<dbReference type="Pfam" id="PF03732">
    <property type="entry name" value="Retrotrans_gag"/>
    <property type="match status" value="1"/>
</dbReference>
<organism evidence="3 4">
    <name type="scientific">Hevea brasiliensis</name>
    <name type="common">Para rubber tree</name>
    <name type="synonym">Siphonia brasiliensis</name>
    <dbReference type="NCBI Taxonomy" id="3981"/>
    <lineage>
        <taxon>Eukaryota</taxon>
        <taxon>Viridiplantae</taxon>
        <taxon>Streptophyta</taxon>
        <taxon>Embryophyta</taxon>
        <taxon>Tracheophyta</taxon>
        <taxon>Spermatophyta</taxon>
        <taxon>Magnoliopsida</taxon>
        <taxon>eudicotyledons</taxon>
        <taxon>Gunneridae</taxon>
        <taxon>Pentapetalae</taxon>
        <taxon>rosids</taxon>
        <taxon>fabids</taxon>
        <taxon>Malpighiales</taxon>
        <taxon>Euphorbiaceae</taxon>
        <taxon>Crotonoideae</taxon>
        <taxon>Micrandreae</taxon>
        <taxon>Hevea</taxon>
    </lineage>
</organism>
<dbReference type="EMBL" id="JARPOI010000002">
    <property type="protein sequence ID" value="KAJ9187165.1"/>
    <property type="molecule type" value="Genomic_DNA"/>
</dbReference>
<comment type="caution">
    <text evidence="3">The sequence shown here is derived from an EMBL/GenBank/DDBJ whole genome shotgun (WGS) entry which is preliminary data.</text>
</comment>
<feature type="domain" description="Retrotransposon gag" evidence="2">
    <location>
        <begin position="195"/>
        <end position="265"/>
    </location>
</feature>
<gene>
    <name evidence="3" type="ORF">P3X46_002653</name>
</gene>
<feature type="compositionally biased region" description="Polar residues" evidence="1">
    <location>
        <begin position="52"/>
        <end position="65"/>
    </location>
</feature>
<evidence type="ECO:0000313" key="4">
    <source>
        <dbReference type="Proteomes" id="UP001174677"/>
    </source>
</evidence>
<feature type="compositionally biased region" description="Pro residues" evidence="1">
    <location>
        <begin position="42"/>
        <end position="51"/>
    </location>
</feature>
<dbReference type="PANTHER" id="PTHR32108:SF9">
    <property type="entry name" value="REVERSE TRANSCRIPTASE RNASE H-LIKE DOMAIN-CONTAINING PROTEIN"/>
    <property type="match status" value="1"/>
</dbReference>
<dbReference type="PANTHER" id="PTHR32108">
    <property type="entry name" value="DNA-DIRECTED RNA POLYMERASE SUBUNIT ALPHA"/>
    <property type="match status" value="1"/>
</dbReference>
<feature type="compositionally biased region" description="Pro residues" evidence="1">
    <location>
        <begin position="352"/>
        <end position="383"/>
    </location>
</feature>
<name>A0ABQ9N7G3_HEVBR</name>
<reference evidence="3" key="1">
    <citation type="journal article" date="2023" name="Plant Biotechnol. J.">
        <title>Chromosome-level wild Hevea brasiliensis genome provides new tools for genomic-assisted breeding and valuable loci to elevate rubber yield.</title>
        <authorList>
            <person name="Cheng H."/>
            <person name="Song X."/>
            <person name="Hu Y."/>
            <person name="Wu T."/>
            <person name="Yang Q."/>
            <person name="An Z."/>
            <person name="Feng S."/>
            <person name="Deng Z."/>
            <person name="Wu W."/>
            <person name="Zeng X."/>
            <person name="Tu M."/>
            <person name="Wang X."/>
            <person name="Huang H."/>
        </authorList>
    </citation>
    <scope>NUCLEOTIDE SEQUENCE</scope>
    <source>
        <strain evidence="3">MT/VB/25A 57/8</strain>
    </source>
</reference>